<protein>
    <recommendedName>
        <fullName evidence="5">Vacuolar import/degradation Vid27 C-terminal domain-containing protein</fullName>
    </recommendedName>
</protein>
<dbReference type="EMBL" id="LGRX02028454">
    <property type="protein sequence ID" value="KAK3248055.1"/>
    <property type="molecule type" value="Genomic_DNA"/>
</dbReference>
<dbReference type="GO" id="GO:0005634">
    <property type="term" value="C:nucleus"/>
    <property type="evidence" value="ECO:0007669"/>
    <property type="project" value="TreeGrafter"/>
</dbReference>
<reference evidence="3 4" key="1">
    <citation type="journal article" date="2015" name="Genome Biol. Evol.">
        <title>Comparative Genomics of a Bacterivorous Green Alga Reveals Evolutionary Causalities and Consequences of Phago-Mixotrophic Mode of Nutrition.</title>
        <authorList>
            <person name="Burns J.A."/>
            <person name="Paasch A."/>
            <person name="Narechania A."/>
            <person name="Kim E."/>
        </authorList>
    </citation>
    <scope>NUCLEOTIDE SEQUENCE [LARGE SCALE GENOMIC DNA]</scope>
    <source>
        <strain evidence="3 4">PLY_AMNH</strain>
    </source>
</reference>
<dbReference type="Proteomes" id="UP001190700">
    <property type="component" value="Unassembled WGS sequence"/>
</dbReference>
<dbReference type="SUPFAM" id="SSF50978">
    <property type="entry name" value="WD40 repeat-like"/>
    <property type="match status" value="1"/>
</dbReference>
<sequence>MFGRIAGAVLPRAWCAKPEEESAPAAVESGKYPQSAAKLYYFVDGRWQLAAAMVEPDIRNVEEEEDTVGGWYFEATGHFDARVSDDLRLIMDASERSLTFFADDTYRLEFYESSGYERIRRQLDTALFENNYQVEDTEANKKKIFVSDSYAAWGKGEDPQGVVWEIDEEVVPEPHELKEVGTGKRCQSVAQQLEMGGLDNSFLVRNNSVEVLRNTVGAVMSSDTSFDLKDQMGAFLTPQKALLASGERDLLLLTPSGNKNSIFQMDIERGTMVSEWSCQKDGVDIGMKDIHTDTKSSQMESCSTFLGLDDNRLVRWDMRTSKGVVTESPAAATPLGYAGGHDFSRGTGFKCMATTGDGMIAVGGVDGRIRLYSDQVLSRAKTSFPGLGSTITDIDVTFDGKWVLATCDAYILLVSTAFRNKNGSLTTGFTHPMGANMPAPRMLKLDPADAQRMHGASFQHARFTWVTEQGKHERFVVASVGGCTVMWNFRQLKQSTAPGTQGPTTMGLRTCMDYILRPLKDEKVVQSAFMHDNFNRNGQELVVATEHEIFSLAAMDED</sequence>
<evidence type="ECO:0000259" key="2">
    <source>
        <dbReference type="Pfam" id="PF23581"/>
    </source>
</evidence>
<dbReference type="InterPro" id="IPR055559">
    <property type="entry name" value="CYPRO4_DUF7135"/>
</dbReference>
<dbReference type="GO" id="GO:0005737">
    <property type="term" value="C:cytoplasm"/>
    <property type="evidence" value="ECO:0007669"/>
    <property type="project" value="TreeGrafter"/>
</dbReference>
<dbReference type="PANTHER" id="PTHR31913:SF0">
    <property type="entry name" value="VACUOLAR IMPORT AND DEGRADATION PROTEIN 27"/>
    <property type="match status" value="1"/>
</dbReference>
<feature type="domain" description="DUF7135" evidence="2">
    <location>
        <begin position="57"/>
        <end position="145"/>
    </location>
</feature>
<evidence type="ECO:0000259" key="1">
    <source>
        <dbReference type="Pfam" id="PF08553"/>
    </source>
</evidence>
<dbReference type="AlphaFoldDB" id="A0AAE0C620"/>
<accession>A0AAE0C620</accession>
<dbReference type="InterPro" id="IPR040458">
    <property type="entry name" value="Vid27"/>
</dbReference>
<name>A0AAE0C620_9CHLO</name>
<evidence type="ECO:0000313" key="4">
    <source>
        <dbReference type="Proteomes" id="UP001190700"/>
    </source>
</evidence>
<organism evidence="3 4">
    <name type="scientific">Cymbomonas tetramitiformis</name>
    <dbReference type="NCBI Taxonomy" id="36881"/>
    <lineage>
        <taxon>Eukaryota</taxon>
        <taxon>Viridiplantae</taxon>
        <taxon>Chlorophyta</taxon>
        <taxon>Pyramimonadophyceae</taxon>
        <taxon>Pyramimonadales</taxon>
        <taxon>Pyramimonadaceae</taxon>
        <taxon>Cymbomonas</taxon>
    </lineage>
</organism>
<dbReference type="PANTHER" id="PTHR31913">
    <property type="entry name" value="VACUOLAR IMPORT AND DEGRADATION PROTEIN 27"/>
    <property type="match status" value="1"/>
</dbReference>
<comment type="caution">
    <text evidence="3">The sequence shown here is derived from an EMBL/GenBank/DDBJ whole genome shotgun (WGS) entry which is preliminary data.</text>
</comment>
<dbReference type="InterPro" id="IPR013863">
    <property type="entry name" value="VID27_C"/>
</dbReference>
<dbReference type="InterPro" id="IPR036322">
    <property type="entry name" value="WD40_repeat_dom_sf"/>
</dbReference>
<gene>
    <name evidence="3" type="ORF">CYMTET_42467</name>
</gene>
<keyword evidence="4" id="KW-1185">Reference proteome</keyword>
<feature type="domain" description="Vacuolar import/degradation Vid27 C-terminal" evidence="1">
    <location>
        <begin position="198"/>
        <end position="496"/>
    </location>
</feature>
<dbReference type="Gene3D" id="2.130.10.10">
    <property type="entry name" value="YVTN repeat-like/Quinoprotein amine dehydrogenase"/>
    <property type="match status" value="1"/>
</dbReference>
<dbReference type="Pfam" id="PF08553">
    <property type="entry name" value="VID27"/>
    <property type="match status" value="1"/>
</dbReference>
<proteinExistence type="predicted"/>
<dbReference type="Pfam" id="PF23581">
    <property type="entry name" value="DUF7135"/>
    <property type="match status" value="1"/>
</dbReference>
<evidence type="ECO:0008006" key="5">
    <source>
        <dbReference type="Google" id="ProtNLM"/>
    </source>
</evidence>
<dbReference type="InterPro" id="IPR015943">
    <property type="entry name" value="WD40/YVTN_repeat-like_dom_sf"/>
</dbReference>
<evidence type="ECO:0000313" key="3">
    <source>
        <dbReference type="EMBL" id="KAK3248055.1"/>
    </source>
</evidence>